<dbReference type="PANTHER" id="PTHR42693">
    <property type="entry name" value="ARYLSULFATASE FAMILY MEMBER"/>
    <property type="match status" value="1"/>
</dbReference>
<evidence type="ECO:0000256" key="2">
    <source>
        <dbReference type="ARBA" id="ARBA00008779"/>
    </source>
</evidence>
<dbReference type="Pfam" id="PF00884">
    <property type="entry name" value="Sulfatase"/>
    <property type="match status" value="1"/>
</dbReference>
<name>A0A1A8DPR4_NOTKA</name>
<keyword evidence="5" id="KW-0378">Hydrolase</keyword>
<dbReference type="AlphaFoldDB" id="A0A1A8DPR4"/>
<evidence type="ECO:0000256" key="6">
    <source>
        <dbReference type="ARBA" id="ARBA00022837"/>
    </source>
</evidence>
<organism evidence="10">
    <name type="scientific">Nothobranchius kadleci</name>
    <name type="common">African annual killifish</name>
    <dbReference type="NCBI Taxonomy" id="1051664"/>
    <lineage>
        <taxon>Eukaryota</taxon>
        <taxon>Metazoa</taxon>
        <taxon>Chordata</taxon>
        <taxon>Craniata</taxon>
        <taxon>Vertebrata</taxon>
        <taxon>Euteleostomi</taxon>
        <taxon>Actinopterygii</taxon>
        <taxon>Neopterygii</taxon>
        <taxon>Teleostei</taxon>
        <taxon>Neoteleostei</taxon>
        <taxon>Acanthomorphata</taxon>
        <taxon>Ovalentaria</taxon>
        <taxon>Atherinomorphae</taxon>
        <taxon>Cyprinodontiformes</taxon>
        <taxon>Nothobranchiidae</taxon>
        <taxon>Nothobranchius</taxon>
    </lineage>
</organism>
<dbReference type="InterPro" id="IPR000917">
    <property type="entry name" value="Sulfatase_N"/>
</dbReference>
<protein>
    <submittedName>
        <fullName evidence="10">Arylsulfatase A</fullName>
    </submittedName>
</protein>
<dbReference type="InterPro" id="IPR050738">
    <property type="entry name" value="Sulfatase"/>
</dbReference>
<gene>
    <name evidence="10" type="primary">ARSA</name>
</gene>
<dbReference type="GO" id="GO:0004065">
    <property type="term" value="F:arylsulfatase activity"/>
    <property type="evidence" value="ECO:0007669"/>
    <property type="project" value="TreeGrafter"/>
</dbReference>
<dbReference type="InterPro" id="IPR024607">
    <property type="entry name" value="Sulfatase_CS"/>
</dbReference>
<evidence type="ECO:0000256" key="1">
    <source>
        <dbReference type="ARBA" id="ARBA00001913"/>
    </source>
</evidence>
<keyword evidence="4 8" id="KW-0732">Signal</keyword>
<dbReference type="Gene3D" id="3.30.1120.10">
    <property type="match status" value="1"/>
</dbReference>
<dbReference type="FunFam" id="3.40.720.10:FF:000023">
    <property type="entry name" value="Arylsulfatase A"/>
    <property type="match status" value="1"/>
</dbReference>
<evidence type="ECO:0000313" key="10">
    <source>
        <dbReference type="EMBL" id="SBQ35291.1"/>
    </source>
</evidence>
<comment type="similarity">
    <text evidence="2">Belongs to the sulfatase family.</text>
</comment>
<feature type="chain" id="PRO_5015056058" evidence="8">
    <location>
        <begin position="20"/>
        <end position="500"/>
    </location>
</feature>
<reference evidence="10" key="2">
    <citation type="submission" date="2016-06" db="EMBL/GenBank/DDBJ databases">
        <title>The genome of a short-lived fish provides insights into sex chromosome evolution and the genetic control of aging.</title>
        <authorList>
            <person name="Reichwald K."/>
            <person name="Felder M."/>
            <person name="Petzold A."/>
            <person name="Koch P."/>
            <person name="Groth M."/>
            <person name="Platzer M."/>
        </authorList>
    </citation>
    <scope>NUCLEOTIDE SEQUENCE</scope>
    <source>
        <tissue evidence="10">Brain</tissue>
    </source>
</reference>
<dbReference type="PROSITE" id="PS00149">
    <property type="entry name" value="SULFATASE_2"/>
    <property type="match status" value="1"/>
</dbReference>
<dbReference type="EMBL" id="HADZ01015505">
    <property type="protein sequence ID" value="SBP79446.1"/>
    <property type="molecule type" value="Transcribed_RNA"/>
</dbReference>
<reference evidence="10" key="1">
    <citation type="submission" date="2016-05" db="EMBL/GenBank/DDBJ databases">
        <authorList>
            <person name="Lavstsen T."/>
            <person name="Jespersen J.S."/>
        </authorList>
    </citation>
    <scope>NUCLEOTIDE SEQUENCE</scope>
    <source>
        <tissue evidence="10">Brain</tissue>
    </source>
</reference>
<keyword evidence="3" id="KW-0479">Metal-binding</keyword>
<evidence type="ECO:0000256" key="5">
    <source>
        <dbReference type="ARBA" id="ARBA00022801"/>
    </source>
</evidence>
<evidence type="ECO:0000256" key="4">
    <source>
        <dbReference type="ARBA" id="ARBA00022729"/>
    </source>
</evidence>
<dbReference type="InterPro" id="IPR017850">
    <property type="entry name" value="Alkaline_phosphatase_core_sf"/>
</dbReference>
<dbReference type="SUPFAM" id="SSF53649">
    <property type="entry name" value="Alkaline phosphatase-like"/>
    <property type="match status" value="1"/>
</dbReference>
<proteinExistence type="inferred from homology"/>
<feature type="signal peptide" evidence="8">
    <location>
        <begin position="1"/>
        <end position="19"/>
    </location>
</feature>
<feature type="domain" description="Sulfatase N-terminal" evidence="9">
    <location>
        <begin position="22"/>
        <end position="347"/>
    </location>
</feature>
<keyword evidence="7" id="KW-0325">Glycoprotein</keyword>
<dbReference type="PROSITE" id="PS00523">
    <property type="entry name" value="SULFATASE_1"/>
    <property type="match status" value="1"/>
</dbReference>
<dbReference type="PROSITE" id="PS51257">
    <property type="entry name" value="PROKAR_LIPOPROTEIN"/>
    <property type="match status" value="1"/>
</dbReference>
<keyword evidence="6" id="KW-0106">Calcium</keyword>
<accession>A0A1A8DPR4</accession>
<dbReference type="Pfam" id="PF14707">
    <property type="entry name" value="Sulfatase_C"/>
    <property type="match status" value="1"/>
</dbReference>
<sequence length="500" mass="54424">MDCRLITCLLLCTFSSCLSSKPNFVIFFADDLGFGDLSCYGHPTSLTPNLDLLAAKGLRFTDFYSTSPVCSPSRASLLTGRYQTRSGVYPGVFYPGSIGGLPLNETTIAEVLKPLGYATAAVGKWHLGIGSNGMFLPTKQGFDEYLGVPYSHDQGPCHNLTCFPPDIKCYGVCDVGVVTVPLIHNENIKQQPVNFLELEKAYSDFATSFITTSAKNKQPFFLYYPAHHTHYPQYAGSDAAGRSLRGPFGDALLELDNTVGNVMATLQKTGVINNTLVLFTSDNGPELMRMSRGGNSGLLKCGKGTTYDGGMREPAIAYWQGFIEPGVTHEMASTLDIFPTIASLAGAKLPPVMLDGFDMTDILFKQGKSKREAMMFYPIDPNEKYGLFAVRLGKFKAHFYTQGASHSASTPDHDCPGSASFVGHDPPLMFNLEADPSERYPISLKDRPDVQAVLEQIRTIKAQFEATMVFGESQISKGSNPNLEPCCNPDCSPKPSCCHC</sequence>
<evidence type="ECO:0000256" key="8">
    <source>
        <dbReference type="SAM" id="SignalP"/>
    </source>
</evidence>
<evidence type="ECO:0000256" key="3">
    <source>
        <dbReference type="ARBA" id="ARBA00022723"/>
    </source>
</evidence>
<evidence type="ECO:0000256" key="7">
    <source>
        <dbReference type="ARBA" id="ARBA00023180"/>
    </source>
</evidence>
<dbReference type="EMBL" id="HAEA01006811">
    <property type="protein sequence ID" value="SBQ35291.1"/>
    <property type="molecule type" value="Transcribed_RNA"/>
</dbReference>
<dbReference type="PANTHER" id="PTHR42693:SF11">
    <property type="entry name" value="ARYLSULFATASE A"/>
    <property type="match status" value="1"/>
</dbReference>
<dbReference type="GO" id="GO:0046872">
    <property type="term" value="F:metal ion binding"/>
    <property type="evidence" value="ECO:0007669"/>
    <property type="project" value="UniProtKB-KW"/>
</dbReference>
<dbReference type="Gene3D" id="3.40.720.10">
    <property type="entry name" value="Alkaline Phosphatase, subunit A"/>
    <property type="match status" value="1"/>
</dbReference>
<evidence type="ECO:0000259" key="9">
    <source>
        <dbReference type="Pfam" id="PF00884"/>
    </source>
</evidence>
<comment type="cofactor">
    <cofactor evidence="1">
        <name>Ca(2+)</name>
        <dbReference type="ChEBI" id="CHEBI:29108"/>
    </cofactor>
</comment>